<proteinExistence type="predicted"/>
<dbReference type="PATRIC" id="fig|656179.3.peg.5446"/>
<gene>
    <name evidence="2" type="ORF">AB870_25280</name>
</gene>
<organism evidence="2 3">
    <name type="scientific">Pandoraea faecigallinarum</name>
    <dbReference type="NCBI Taxonomy" id="656179"/>
    <lineage>
        <taxon>Bacteria</taxon>
        <taxon>Pseudomonadati</taxon>
        <taxon>Pseudomonadota</taxon>
        <taxon>Betaproteobacteria</taxon>
        <taxon>Burkholderiales</taxon>
        <taxon>Burkholderiaceae</taxon>
        <taxon>Pandoraea</taxon>
    </lineage>
</organism>
<dbReference type="Proteomes" id="UP000035651">
    <property type="component" value="Plasmid pPF72-2"/>
</dbReference>
<name>A0A0H3X0L1_9BURK</name>
<protein>
    <recommendedName>
        <fullName evidence="1">DUF4158 domain-containing protein</fullName>
    </recommendedName>
</protein>
<reference evidence="2" key="1">
    <citation type="submission" date="2016-06" db="EMBL/GenBank/DDBJ databases">
        <title>Complete Genome Sequence of Pandoraea faecigallinarum DSM-23572.</title>
        <authorList>
            <person name="Yong D."/>
            <person name="Ee R."/>
            <person name="Lim Y.-L."/>
            <person name="Yin W.-F."/>
            <person name="Chan K.-G."/>
        </authorList>
    </citation>
    <scope>NUCLEOTIDE SEQUENCE</scope>
    <source>
        <strain evidence="2">DSM 23572</strain>
        <plasmid evidence="2">pPF72-2</plasmid>
    </source>
</reference>
<evidence type="ECO:0000259" key="1">
    <source>
        <dbReference type="Pfam" id="PF13700"/>
    </source>
</evidence>
<accession>A0A0H3X0L1</accession>
<geneLocation type="plasmid" evidence="2 3">
    <name>pPF72-2</name>
</geneLocation>
<keyword evidence="3" id="KW-1185">Reference proteome</keyword>
<dbReference type="Pfam" id="PF13700">
    <property type="entry name" value="DUF4158"/>
    <property type="match status" value="1"/>
</dbReference>
<evidence type="ECO:0000313" key="3">
    <source>
        <dbReference type="Proteomes" id="UP000035651"/>
    </source>
</evidence>
<keyword evidence="2" id="KW-0614">Plasmid</keyword>
<sequence>MTTVHETIYPVLPAEPGAAELKAAFTPSAAEIRFVRRQSRQEASAVLIMVQLKLLQRLGYFPMLVEVPPAIIDHIRTSMRARVLSRTAIARYDVSGTRIRHQKLLRGWLDIRAFDASEAASLAELASAEARTKIELPDIINGYCQVVRMGEVGG</sequence>
<dbReference type="EMBL" id="CP011809">
    <property type="protein sequence ID" value="AKM33492.1"/>
    <property type="molecule type" value="Genomic_DNA"/>
</dbReference>
<feature type="domain" description="DUF4158" evidence="1">
    <location>
        <begin position="5"/>
        <end position="142"/>
    </location>
</feature>
<dbReference type="KEGG" id="pfg:AB870_25280"/>
<evidence type="ECO:0000313" key="2">
    <source>
        <dbReference type="EMBL" id="AKM33492.1"/>
    </source>
</evidence>
<dbReference type="AlphaFoldDB" id="A0A0H3X0L1"/>
<dbReference type="InterPro" id="IPR025296">
    <property type="entry name" value="DUF4158"/>
</dbReference>